<dbReference type="InterPro" id="IPR025874">
    <property type="entry name" value="DZR"/>
</dbReference>
<accession>A0AB35U2P9</accession>
<organism evidence="2 3">
    <name type="scientific">Grylomicrobium aquisgranensis</name>
    <dbReference type="NCBI Taxonomy" id="2926318"/>
    <lineage>
        <taxon>Bacteria</taxon>
        <taxon>Bacillati</taxon>
        <taxon>Bacillota</taxon>
        <taxon>Erysipelotrichia</taxon>
        <taxon>Erysipelotrichales</taxon>
        <taxon>Erysipelotrichaceae</taxon>
        <taxon>Grylomicrobium</taxon>
    </lineage>
</organism>
<dbReference type="Pfam" id="PF12773">
    <property type="entry name" value="DZR"/>
    <property type="match status" value="1"/>
</dbReference>
<protein>
    <submittedName>
        <fullName evidence="2">Zinc ribbon domain-containing protein</fullName>
    </submittedName>
</protein>
<evidence type="ECO:0000313" key="3">
    <source>
        <dbReference type="Proteomes" id="UP001286174"/>
    </source>
</evidence>
<dbReference type="AlphaFoldDB" id="A0AB35U2P9"/>
<evidence type="ECO:0000313" key="2">
    <source>
        <dbReference type="EMBL" id="MDX8418841.1"/>
    </source>
</evidence>
<keyword evidence="3" id="KW-1185">Reference proteome</keyword>
<proteinExistence type="predicted"/>
<dbReference type="EMBL" id="JALBUR010000002">
    <property type="protein sequence ID" value="MDX8418841.1"/>
    <property type="molecule type" value="Genomic_DNA"/>
</dbReference>
<dbReference type="Proteomes" id="UP001286174">
    <property type="component" value="Unassembled WGS sequence"/>
</dbReference>
<reference evidence="2 3" key="1">
    <citation type="submission" date="2022-03" db="EMBL/GenBank/DDBJ databases">
        <title>Novel taxa within the pig intestine.</title>
        <authorList>
            <person name="Wylensek D."/>
            <person name="Bishof K."/>
            <person name="Afrizal A."/>
            <person name="Clavel T."/>
        </authorList>
    </citation>
    <scope>NUCLEOTIDE SEQUENCE [LARGE SCALE GENOMIC DNA]</scope>
    <source>
        <strain evidence="2 3">CLA-KB-P133</strain>
    </source>
</reference>
<name>A0AB35U2P9_9FIRM</name>
<feature type="domain" description="DZANK-type" evidence="1">
    <location>
        <begin position="77"/>
        <end position="127"/>
    </location>
</feature>
<evidence type="ECO:0000259" key="1">
    <source>
        <dbReference type="Pfam" id="PF12773"/>
    </source>
</evidence>
<comment type="caution">
    <text evidence="2">The sequence shown here is derived from an EMBL/GenBank/DDBJ whole genome shotgun (WGS) entry which is preliminary data.</text>
</comment>
<sequence>MNWFRKEIEIIRLQWQIHTMKGQLSHIYEKLGEDYVAVHRNDPDDLNADMIQEAVRLQKGIRERQSSIDEMRGIVRCAACGERIPNGSLFCPYCGMRQPEQKVKVVRYCPECGTKLEVDEVFCHHCGARIPQDDAVTEEIVLHQNQPEKKVEEKRPLN</sequence>
<gene>
    <name evidence="2" type="ORF">MOZ60_01885</name>
</gene>
<dbReference type="RefSeq" id="WP_277655051.1">
    <property type="nucleotide sequence ID" value="NZ_JALBUR010000002.1"/>
</dbReference>